<dbReference type="FunFam" id="3.10.50.40:FF:000001">
    <property type="entry name" value="Trigger factor"/>
    <property type="match status" value="1"/>
</dbReference>
<evidence type="ECO:0000256" key="3">
    <source>
        <dbReference type="ARBA" id="ARBA00013194"/>
    </source>
</evidence>
<feature type="region of interest" description="Disordered" evidence="14">
    <location>
        <begin position="1"/>
        <end position="31"/>
    </location>
</feature>
<feature type="domain" description="PPIase FKBP-type" evidence="15">
    <location>
        <begin position="188"/>
        <end position="273"/>
    </location>
</feature>
<dbReference type="InterPro" id="IPR027304">
    <property type="entry name" value="Trigger_fact/SurA_dom_sf"/>
</dbReference>
<dbReference type="Proteomes" id="UP000266091">
    <property type="component" value="Unassembled WGS sequence"/>
</dbReference>
<evidence type="ECO:0000313" key="17">
    <source>
        <dbReference type="Proteomes" id="UP000266091"/>
    </source>
</evidence>
<comment type="catalytic activity">
    <reaction evidence="1 11 12">
        <text>[protein]-peptidylproline (omega=180) = [protein]-peptidylproline (omega=0)</text>
        <dbReference type="Rhea" id="RHEA:16237"/>
        <dbReference type="Rhea" id="RHEA-COMP:10747"/>
        <dbReference type="Rhea" id="RHEA-COMP:10748"/>
        <dbReference type="ChEBI" id="CHEBI:83833"/>
        <dbReference type="ChEBI" id="CHEBI:83834"/>
        <dbReference type="EC" id="5.2.1.8"/>
    </reaction>
</comment>
<evidence type="ECO:0000256" key="8">
    <source>
        <dbReference type="ARBA" id="ARBA00023235"/>
    </source>
</evidence>
<dbReference type="SUPFAM" id="SSF102735">
    <property type="entry name" value="Trigger factor ribosome-binding domain"/>
    <property type="match status" value="1"/>
</dbReference>
<keyword evidence="9 11" id="KW-0131">Cell cycle</keyword>
<organism evidence="16 17">
    <name type="scientific">Mesosutterella multiformis</name>
    <dbReference type="NCBI Taxonomy" id="2259133"/>
    <lineage>
        <taxon>Bacteria</taxon>
        <taxon>Pseudomonadati</taxon>
        <taxon>Pseudomonadota</taxon>
        <taxon>Betaproteobacteria</taxon>
        <taxon>Burkholderiales</taxon>
        <taxon>Sutterellaceae</taxon>
        <taxon>Mesosutterella</taxon>
    </lineage>
</organism>
<dbReference type="GO" id="GO:0043022">
    <property type="term" value="F:ribosome binding"/>
    <property type="evidence" value="ECO:0007669"/>
    <property type="project" value="TreeGrafter"/>
</dbReference>
<gene>
    <name evidence="11 16" type="primary">tig</name>
    <name evidence="16" type="ORF">MESMUL_14810</name>
</gene>
<dbReference type="OrthoDB" id="9767721at2"/>
<dbReference type="GO" id="GO:0003755">
    <property type="term" value="F:peptidyl-prolyl cis-trans isomerase activity"/>
    <property type="evidence" value="ECO:0007669"/>
    <property type="project" value="UniProtKB-UniRule"/>
</dbReference>
<dbReference type="PIRSF" id="PIRSF003095">
    <property type="entry name" value="Trigger_factor"/>
    <property type="match status" value="1"/>
</dbReference>
<dbReference type="NCBIfam" id="TIGR00115">
    <property type="entry name" value="tig"/>
    <property type="match status" value="1"/>
</dbReference>
<dbReference type="SUPFAM" id="SSF54534">
    <property type="entry name" value="FKBP-like"/>
    <property type="match status" value="1"/>
</dbReference>
<evidence type="ECO:0000256" key="10">
    <source>
        <dbReference type="ARBA" id="ARBA00029986"/>
    </source>
</evidence>
<reference evidence="16 17" key="1">
    <citation type="journal article" date="2018" name="Int. J. Syst. Evol. Microbiol.">
        <title>Mesosutterella multiformis gen. nov., sp. nov., a member of the family Sutterellaceae and Sutterella megalosphaeroides sp. nov., isolated from human faeces.</title>
        <authorList>
            <person name="Sakamoto M."/>
            <person name="Ikeyama N."/>
            <person name="Kunihiro T."/>
            <person name="Iino T."/>
            <person name="Yuki M."/>
            <person name="Ohkuma M."/>
        </authorList>
    </citation>
    <scope>NUCLEOTIDE SEQUENCE [LARGE SCALE GENOMIC DNA]</scope>
    <source>
        <strain evidence="16 17">4NBBH2</strain>
    </source>
</reference>
<evidence type="ECO:0000256" key="7">
    <source>
        <dbReference type="ARBA" id="ARBA00023186"/>
    </source>
</evidence>
<keyword evidence="5 11" id="KW-0132">Cell division</keyword>
<evidence type="ECO:0000256" key="4">
    <source>
        <dbReference type="ARBA" id="ARBA00016902"/>
    </source>
</evidence>
<dbReference type="InterPro" id="IPR037041">
    <property type="entry name" value="Trigger_fac_C_sf"/>
</dbReference>
<dbReference type="Gene3D" id="3.10.50.40">
    <property type="match status" value="1"/>
</dbReference>
<accession>A0A401LMN4</accession>
<evidence type="ECO:0000256" key="11">
    <source>
        <dbReference type="HAMAP-Rule" id="MF_00303"/>
    </source>
</evidence>
<comment type="caution">
    <text evidence="16">The sequence shown here is derived from an EMBL/GenBank/DDBJ whole genome shotgun (WGS) entry which is preliminary data.</text>
</comment>
<sequence>MTEKAEEVKNEETEVKATKSSEVTDSSLTAPVNPLARSVEVTVSQDAVSAGTESRLKGYAKKARVDGFRRGHVPMNIVRSLYGQEAYSEALNEEIGKAVEKAITEGGFRIAGTPEVVPAKDMPTDGKSDLKFEAHFEVIPEVETPDFANLELHRFVCEVTDKEVTDTLNVMLKQRATYKDVERASQKDDEVTVDFEGKIDGVAFDGGTAKDYAFIVGAGQMLPEFDAAATGLKAGETKEFKLTFPVDYGAKNLAGKIADFTLTVKKVQEPVLPALDDKFAESLGIKSVDQLKKEVETNLKREVKSRLTARTKEGVFNALIEQAKFALPVVMVRDEAARIGNEYREQLAARGLDVKNMPNLDPQVFAPQAERRVRLGLLVSKLIADNKIKAEPEQVKTFAAEMASAYEKPEEVTEWYLKDQNRYAELSAAVIENNLVDFVLGKGKTSDEAIDFDVLMGRKAEA</sequence>
<feature type="compositionally biased region" description="Basic and acidic residues" evidence="14">
    <location>
        <begin position="1"/>
        <end position="19"/>
    </location>
</feature>
<dbReference type="PANTHER" id="PTHR30560">
    <property type="entry name" value="TRIGGER FACTOR CHAPERONE AND PEPTIDYL-PROLYL CIS/TRANS ISOMERASE"/>
    <property type="match status" value="1"/>
</dbReference>
<dbReference type="AlphaFoldDB" id="A0A388SCS1"/>
<feature type="compositionally biased region" description="Polar residues" evidence="14">
    <location>
        <begin position="20"/>
        <end position="30"/>
    </location>
</feature>
<dbReference type="GO" id="GO:0044183">
    <property type="term" value="F:protein folding chaperone"/>
    <property type="evidence" value="ECO:0007669"/>
    <property type="project" value="TreeGrafter"/>
</dbReference>
<dbReference type="EMBL" id="BGZJ01000001">
    <property type="protein sequence ID" value="GBO94127.1"/>
    <property type="molecule type" value="Genomic_DNA"/>
</dbReference>
<dbReference type="InterPro" id="IPR001179">
    <property type="entry name" value="PPIase_FKBP_dom"/>
</dbReference>
<dbReference type="SUPFAM" id="SSF109998">
    <property type="entry name" value="Triger factor/SurA peptide-binding domain-like"/>
    <property type="match status" value="1"/>
</dbReference>
<dbReference type="InterPro" id="IPR005215">
    <property type="entry name" value="Trig_fac"/>
</dbReference>
<dbReference type="GO" id="GO:0051301">
    <property type="term" value="P:cell division"/>
    <property type="evidence" value="ECO:0007669"/>
    <property type="project" value="UniProtKB-KW"/>
</dbReference>
<evidence type="ECO:0000256" key="1">
    <source>
        <dbReference type="ARBA" id="ARBA00000971"/>
    </source>
</evidence>
<protein>
    <recommendedName>
        <fullName evidence="4 11">Trigger factor</fullName>
        <shortName evidence="11">TF</shortName>
        <ecNumber evidence="3 11">5.2.1.8</ecNumber>
    </recommendedName>
    <alternativeName>
        <fullName evidence="10 11">PPIase</fullName>
    </alternativeName>
</protein>
<evidence type="ECO:0000313" key="16">
    <source>
        <dbReference type="EMBL" id="GBO94127.1"/>
    </source>
</evidence>
<dbReference type="GO" id="GO:0015031">
    <property type="term" value="P:protein transport"/>
    <property type="evidence" value="ECO:0007669"/>
    <property type="project" value="UniProtKB-UniRule"/>
</dbReference>
<dbReference type="Gene3D" id="1.10.3120.10">
    <property type="entry name" value="Trigger factor, C-terminal domain"/>
    <property type="match status" value="1"/>
</dbReference>
<comment type="function">
    <text evidence="11">Involved in protein export. Acts as a chaperone by maintaining the newly synthesized protein in an open conformation. Functions as a peptidyl-prolyl cis-trans isomerase.</text>
</comment>
<accession>A0A388SCS1</accession>
<evidence type="ECO:0000256" key="9">
    <source>
        <dbReference type="ARBA" id="ARBA00023306"/>
    </source>
</evidence>
<evidence type="ECO:0000259" key="15">
    <source>
        <dbReference type="PROSITE" id="PS50059"/>
    </source>
</evidence>
<dbReference type="GO" id="GO:0043335">
    <property type="term" value="P:protein unfolding"/>
    <property type="evidence" value="ECO:0007669"/>
    <property type="project" value="TreeGrafter"/>
</dbReference>
<name>A0A388SCS1_9BURK</name>
<keyword evidence="17" id="KW-1185">Reference proteome</keyword>
<evidence type="ECO:0000256" key="13">
    <source>
        <dbReference type="RuleBase" id="RU003914"/>
    </source>
</evidence>
<proteinExistence type="inferred from homology"/>
<evidence type="ECO:0000256" key="12">
    <source>
        <dbReference type="PROSITE-ProRule" id="PRU00277"/>
    </source>
</evidence>
<dbReference type="PROSITE" id="PS50059">
    <property type="entry name" value="FKBP_PPIASE"/>
    <property type="match status" value="1"/>
</dbReference>
<dbReference type="InterPro" id="IPR036611">
    <property type="entry name" value="Trigger_fac_ribosome-bd_sf"/>
</dbReference>
<keyword evidence="7 11" id="KW-0143">Chaperone</keyword>
<dbReference type="GO" id="GO:0005737">
    <property type="term" value="C:cytoplasm"/>
    <property type="evidence" value="ECO:0007669"/>
    <property type="project" value="UniProtKB-SubCell"/>
</dbReference>
<keyword evidence="6 11" id="KW-0697">Rotamase</keyword>
<keyword evidence="8 11" id="KW-0413">Isomerase</keyword>
<comment type="domain">
    <text evidence="11">Consists of 3 domains; the N-terminus binds the ribosome, the middle domain has PPIase activity, while the C-terminus has intrinsic chaperone activity on its own.</text>
</comment>
<dbReference type="HAMAP" id="MF_00303">
    <property type="entry name" value="Trigger_factor_Tig"/>
    <property type="match status" value="1"/>
</dbReference>
<dbReference type="EC" id="5.2.1.8" evidence="3 11"/>
<dbReference type="GO" id="GO:0051083">
    <property type="term" value="P:'de novo' cotranslational protein folding"/>
    <property type="evidence" value="ECO:0007669"/>
    <property type="project" value="TreeGrafter"/>
</dbReference>
<evidence type="ECO:0000256" key="5">
    <source>
        <dbReference type="ARBA" id="ARBA00022618"/>
    </source>
</evidence>
<dbReference type="Pfam" id="PF05697">
    <property type="entry name" value="Trigger_N"/>
    <property type="match status" value="1"/>
</dbReference>
<dbReference type="InterPro" id="IPR008880">
    <property type="entry name" value="Trigger_fac_C"/>
</dbReference>
<keyword evidence="11" id="KW-0963">Cytoplasm</keyword>
<dbReference type="Gene3D" id="3.30.70.1050">
    <property type="entry name" value="Trigger factor ribosome-binding domain"/>
    <property type="match status" value="1"/>
</dbReference>
<comment type="similarity">
    <text evidence="2 11 13">Belongs to the FKBP-type PPIase family. Tig subfamily.</text>
</comment>
<dbReference type="PANTHER" id="PTHR30560:SF3">
    <property type="entry name" value="TRIGGER FACTOR-LIKE PROTEIN TIG, CHLOROPLASTIC"/>
    <property type="match status" value="1"/>
</dbReference>
<dbReference type="RefSeq" id="WP_116270381.1">
    <property type="nucleotide sequence ID" value="NZ_BGZJ01000001.1"/>
</dbReference>
<dbReference type="InterPro" id="IPR008881">
    <property type="entry name" value="Trigger_fac_ribosome-bd_bac"/>
</dbReference>
<evidence type="ECO:0000256" key="14">
    <source>
        <dbReference type="SAM" id="MobiDB-lite"/>
    </source>
</evidence>
<comment type="subcellular location">
    <subcellularLocation>
        <location evidence="11">Cytoplasm</location>
    </subcellularLocation>
    <text evidence="11">About half TF is bound to the ribosome near the polypeptide exit tunnel while the other half is free in the cytoplasm.</text>
</comment>
<dbReference type="Pfam" id="PF00254">
    <property type="entry name" value="FKBP_C"/>
    <property type="match status" value="1"/>
</dbReference>
<dbReference type="Pfam" id="PF05698">
    <property type="entry name" value="Trigger_C"/>
    <property type="match status" value="1"/>
</dbReference>
<evidence type="ECO:0000256" key="6">
    <source>
        <dbReference type="ARBA" id="ARBA00023110"/>
    </source>
</evidence>
<dbReference type="InterPro" id="IPR046357">
    <property type="entry name" value="PPIase_dom_sf"/>
</dbReference>
<evidence type="ECO:0000256" key="2">
    <source>
        <dbReference type="ARBA" id="ARBA00005464"/>
    </source>
</evidence>